<organism evidence="2 3">
    <name type="scientific">Sodiomyces alkalinus (strain CBS 110278 / VKM F-3762 / F11)</name>
    <name type="common">Alkaliphilic filamentous fungus</name>
    <dbReference type="NCBI Taxonomy" id="1314773"/>
    <lineage>
        <taxon>Eukaryota</taxon>
        <taxon>Fungi</taxon>
        <taxon>Dikarya</taxon>
        <taxon>Ascomycota</taxon>
        <taxon>Pezizomycotina</taxon>
        <taxon>Sordariomycetes</taxon>
        <taxon>Hypocreomycetidae</taxon>
        <taxon>Glomerellales</taxon>
        <taxon>Plectosphaerellaceae</taxon>
        <taxon>Sodiomyces</taxon>
    </lineage>
</organism>
<keyword evidence="1" id="KW-1133">Transmembrane helix</keyword>
<dbReference type="RefSeq" id="XP_028469580.1">
    <property type="nucleotide sequence ID" value="XM_028606689.1"/>
</dbReference>
<dbReference type="Proteomes" id="UP000272025">
    <property type="component" value="Unassembled WGS sequence"/>
</dbReference>
<keyword evidence="1" id="KW-0472">Membrane</keyword>
<feature type="transmembrane region" description="Helical" evidence="1">
    <location>
        <begin position="106"/>
        <end position="127"/>
    </location>
</feature>
<feature type="transmembrane region" description="Helical" evidence="1">
    <location>
        <begin position="39"/>
        <end position="55"/>
    </location>
</feature>
<feature type="transmembrane region" description="Helical" evidence="1">
    <location>
        <begin position="7"/>
        <end position="27"/>
    </location>
</feature>
<accession>A0A3N2Q4S5</accession>
<sequence length="157" mass="18081">MLRSRVYIYVLFFFFFFFLTSTCMYSARSTSRPYHGSDRWSLFLFPFFLFSFTCYDSNLSLFSSNSAELGINGGFFLQHGRCCSLEQNVAGAAGVHSDRKKRHDRFLPPFHFIGLFFFFSSSIFSFHRGGHIPLFLMANFGRGSQTALVAPFEWPAS</sequence>
<dbReference type="EMBL" id="ML119052">
    <property type="protein sequence ID" value="ROT41774.1"/>
    <property type="molecule type" value="Genomic_DNA"/>
</dbReference>
<evidence type="ECO:0000313" key="2">
    <source>
        <dbReference type="EMBL" id="ROT41774.1"/>
    </source>
</evidence>
<gene>
    <name evidence="2" type="ORF">SODALDRAFT_129502</name>
</gene>
<evidence type="ECO:0000313" key="3">
    <source>
        <dbReference type="Proteomes" id="UP000272025"/>
    </source>
</evidence>
<protein>
    <submittedName>
        <fullName evidence="2">Uncharacterized protein</fullName>
    </submittedName>
</protein>
<evidence type="ECO:0000256" key="1">
    <source>
        <dbReference type="SAM" id="Phobius"/>
    </source>
</evidence>
<keyword evidence="1" id="KW-0812">Transmembrane</keyword>
<dbReference type="GeneID" id="39575167"/>
<name>A0A3N2Q4S5_SODAK</name>
<proteinExistence type="predicted"/>
<reference evidence="2 3" key="1">
    <citation type="journal article" date="2018" name="Mol. Ecol.">
        <title>The obligate alkalophilic soda-lake fungus Sodiomyces alkalinus has shifted to a protein diet.</title>
        <authorList>
            <person name="Grum-Grzhimaylo A.A."/>
            <person name="Falkoski D.L."/>
            <person name="van den Heuvel J."/>
            <person name="Valero-Jimenez C.A."/>
            <person name="Min B."/>
            <person name="Choi I.G."/>
            <person name="Lipzen A."/>
            <person name="Daum C.G."/>
            <person name="Aanen D.K."/>
            <person name="Tsang A."/>
            <person name="Henrissat B."/>
            <person name="Bilanenko E.N."/>
            <person name="de Vries R.P."/>
            <person name="van Kan J.A.L."/>
            <person name="Grigoriev I.V."/>
            <person name="Debets A.J.M."/>
        </authorList>
    </citation>
    <scope>NUCLEOTIDE SEQUENCE [LARGE SCALE GENOMIC DNA]</scope>
    <source>
        <strain evidence="2 3">F11</strain>
    </source>
</reference>
<dbReference type="AlphaFoldDB" id="A0A3N2Q4S5"/>
<keyword evidence="3" id="KW-1185">Reference proteome</keyword>